<accession>A0AAV6IS62</accession>
<reference evidence="1" key="1">
    <citation type="submission" date="2020-08" db="EMBL/GenBank/DDBJ databases">
        <title>Plant Genome Project.</title>
        <authorList>
            <person name="Zhang R.-G."/>
        </authorList>
    </citation>
    <scope>NUCLEOTIDE SEQUENCE</scope>
    <source>
        <strain evidence="1">WSP0</strain>
        <tissue evidence="1">Leaf</tissue>
    </source>
</reference>
<proteinExistence type="predicted"/>
<dbReference type="Proteomes" id="UP000823749">
    <property type="component" value="Chromosome 9"/>
</dbReference>
<name>A0AAV6IS62_9ERIC</name>
<evidence type="ECO:0000313" key="2">
    <source>
        <dbReference type="Proteomes" id="UP000823749"/>
    </source>
</evidence>
<evidence type="ECO:0000313" key="1">
    <source>
        <dbReference type="EMBL" id="KAG5530413.1"/>
    </source>
</evidence>
<comment type="caution">
    <text evidence="1">The sequence shown here is derived from an EMBL/GenBank/DDBJ whole genome shotgun (WGS) entry which is preliminary data.</text>
</comment>
<keyword evidence="2" id="KW-1185">Reference proteome</keyword>
<dbReference type="AlphaFoldDB" id="A0AAV6IS62"/>
<dbReference type="EMBL" id="JACTNZ010000009">
    <property type="protein sequence ID" value="KAG5530413.1"/>
    <property type="molecule type" value="Genomic_DNA"/>
</dbReference>
<dbReference type="PROSITE" id="PS51257">
    <property type="entry name" value="PROKAR_LIPOPROTEIN"/>
    <property type="match status" value="1"/>
</dbReference>
<organism evidence="1 2">
    <name type="scientific">Rhododendron griersonianum</name>
    <dbReference type="NCBI Taxonomy" id="479676"/>
    <lineage>
        <taxon>Eukaryota</taxon>
        <taxon>Viridiplantae</taxon>
        <taxon>Streptophyta</taxon>
        <taxon>Embryophyta</taxon>
        <taxon>Tracheophyta</taxon>
        <taxon>Spermatophyta</taxon>
        <taxon>Magnoliopsida</taxon>
        <taxon>eudicotyledons</taxon>
        <taxon>Gunneridae</taxon>
        <taxon>Pentapetalae</taxon>
        <taxon>asterids</taxon>
        <taxon>Ericales</taxon>
        <taxon>Ericaceae</taxon>
        <taxon>Ericoideae</taxon>
        <taxon>Rhodoreae</taxon>
        <taxon>Rhododendron</taxon>
    </lineage>
</organism>
<sequence length="90" mass="10090">MAAKRVVEEVSNKQVASQALSCFYLAIACPPHVPHSCSSLQEIDCMIPRPLSCFFNVLLRRHSELPLKRCFQMLELLLQAQNVTKGHPLG</sequence>
<protein>
    <submittedName>
        <fullName evidence="1">Uncharacterized protein</fullName>
    </submittedName>
</protein>
<gene>
    <name evidence="1" type="ORF">RHGRI_025384</name>
</gene>